<feature type="compositionally biased region" description="Acidic residues" evidence="1">
    <location>
        <begin position="133"/>
        <end position="143"/>
    </location>
</feature>
<dbReference type="EMBL" id="JAUEPO010000002">
    <property type="protein sequence ID" value="KAK3334024.1"/>
    <property type="molecule type" value="Genomic_DNA"/>
</dbReference>
<feature type="region of interest" description="Disordered" evidence="1">
    <location>
        <begin position="1"/>
        <end position="363"/>
    </location>
</feature>
<name>A0AAE0MK46_9PEZI</name>
<feature type="compositionally biased region" description="Acidic residues" evidence="1">
    <location>
        <begin position="348"/>
        <end position="363"/>
    </location>
</feature>
<gene>
    <name evidence="3" type="ORF">B0T19DRAFT_144724</name>
</gene>
<dbReference type="PANTHER" id="PTHR14689">
    <property type="entry name" value="PHORBOL-ESTER_DAG-TYPE DOMAIN-CONTAINING PROTEIN"/>
    <property type="match status" value="1"/>
</dbReference>
<feature type="compositionally biased region" description="Basic and acidic residues" evidence="1">
    <location>
        <begin position="243"/>
        <end position="253"/>
    </location>
</feature>
<feature type="compositionally biased region" description="Basic residues" evidence="1">
    <location>
        <begin position="314"/>
        <end position="323"/>
    </location>
</feature>
<comment type="caution">
    <text evidence="3">The sequence shown here is derived from an EMBL/GenBank/DDBJ whole genome shotgun (WGS) entry which is preliminary data.</text>
</comment>
<protein>
    <recommendedName>
        <fullName evidence="2">DUF4211 domain-containing protein</fullName>
    </recommendedName>
</protein>
<dbReference type="InterPro" id="IPR025451">
    <property type="entry name" value="DUF4211"/>
</dbReference>
<dbReference type="AlphaFoldDB" id="A0AAE0MK46"/>
<keyword evidence="4" id="KW-1185">Reference proteome</keyword>
<evidence type="ECO:0000259" key="2">
    <source>
        <dbReference type="Pfam" id="PF13926"/>
    </source>
</evidence>
<accession>A0AAE0MK46</accession>
<reference evidence="3" key="2">
    <citation type="submission" date="2023-06" db="EMBL/GenBank/DDBJ databases">
        <authorList>
            <consortium name="Lawrence Berkeley National Laboratory"/>
            <person name="Haridas S."/>
            <person name="Hensen N."/>
            <person name="Bonometti L."/>
            <person name="Westerberg I."/>
            <person name="Brannstrom I.O."/>
            <person name="Guillou S."/>
            <person name="Cros-Aarteil S."/>
            <person name="Calhoun S."/>
            <person name="Kuo A."/>
            <person name="Mondo S."/>
            <person name="Pangilinan J."/>
            <person name="Riley R."/>
            <person name="Labutti K."/>
            <person name="Andreopoulos B."/>
            <person name="Lipzen A."/>
            <person name="Chen C."/>
            <person name="Yanf M."/>
            <person name="Daum C."/>
            <person name="Ng V."/>
            <person name="Clum A."/>
            <person name="Steindorff A."/>
            <person name="Ohm R."/>
            <person name="Martin F."/>
            <person name="Silar P."/>
            <person name="Natvig D."/>
            <person name="Lalanne C."/>
            <person name="Gautier V."/>
            <person name="Ament-Velasquez S.L."/>
            <person name="Kruys A."/>
            <person name="Hutchinson M.I."/>
            <person name="Powell A.J."/>
            <person name="Barry K."/>
            <person name="Miller A.N."/>
            <person name="Grigoriev I.V."/>
            <person name="Debuchy R."/>
            <person name="Gladieux P."/>
            <person name="Thoren M.H."/>
            <person name="Johannesson H."/>
        </authorList>
    </citation>
    <scope>NUCLEOTIDE SEQUENCE</scope>
    <source>
        <strain evidence="3">SMH4131-1</strain>
    </source>
</reference>
<sequence length="635" mass="71520">MPRAKKAPRQQTLEATLGQPRLRAPLKTPRSSASKDKAKGSSTQPSSSPAPVRSSPRISSSFMPTPSFKKRQVLVVKSSSSSSEEESGDELAAVLPSPAKRRSTRRRGAERDDSSTLSVPSPPSPPVVKVEEKEEEEEDDSDDDKPLVMPSSTLRKQFRNRQLDESDEDKPLVMPSSALRQQSRKRQLVLDDSDDDDDIIISSPVKRRRLIRRNESSPVRSGGDEEEPPTPRPTSARKAARRPRTEKEKARELLRRKRAGETIEEEDEEEEEEVQPVKAVYDTDSDNPVLKDFEDDDEGIPEPAAQPASSGKSRSPRKSKKRERTPASDSDSDVVDLGEDGAASDQDQGQEEDMDDFVVDDGDAPLGVPDDVLHEIPLQFTQHSHKPLKEHFRDVVEWLVLFKINPGFPEQRHELYMMAWKKLDDEVRGLAQSKFASSAWRKDFYMALRARPYYTNVELPKGEAFDEFENCGACGRRGHPARWSIQFSGPAYSKTATAENFLLPIESSNSDSDSSTSSSQQSNDEDEDGNPIPKESKRWLIGSVCNSNAETAHNLIHWKHALLDWVDATLEKDGYMAPDKLKARLKMRPKKKYKLVDQILETWTAKGIIRALYRDFRGTIEEARNKTTTGRFGRR</sequence>
<proteinExistence type="predicted"/>
<dbReference type="PANTHER" id="PTHR14689:SF0">
    <property type="entry name" value="COILED-COIL DOMAIN-CONTAINING PROTEIN 82"/>
    <property type="match status" value="1"/>
</dbReference>
<organism evidence="3 4">
    <name type="scientific">Cercophora scortea</name>
    <dbReference type="NCBI Taxonomy" id="314031"/>
    <lineage>
        <taxon>Eukaryota</taxon>
        <taxon>Fungi</taxon>
        <taxon>Dikarya</taxon>
        <taxon>Ascomycota</taxon>
        <taxon>Pezizomycotina</taxon>
        <taxon>Sordariomycetes</taxon>
        <taxon>Sordariomycetidae</taxon>
        <taxon>Sordariales</taxon>
        <taxon>Lasiosphaeriaceae</taxon>
        <taxon>Cercophora</taxon>
    </lineage>
</organism>
<feature type="region of interest" description="Disordered" evidence="1">
    <location>
        <begin position="507"/>
        <end position="533"/>
    </location>
</feature>
<dbReference type="GO" id="GO:0005634">
    <property type="term" value="C:nucleus"/>
    <property type="evidence" value="ECO:0007669"/>
    <property type="project" value="TreeGrafter"/>
</dbReference>
<dbReference type="Proteomes" id="UP001286456">
    <property type="component" value="Unassembled WGS sequence"/>
</dbReference>
<feature type="compositionally biased region" description="Acidic residues" evidence="1">
    <location>
        <begin position="330"/>
        <end position="339"/>
    </location>
</feature>
<dbReference type="Pfam" id="PF13926">
    <property type="entry name" value="DUF4211"/>
    <property type="match status" value="1"/>
</dbReference>
<feature type="compositionally biased region" description="Acidic residues" evidence="1">
    <location>
        <begin position="262"/>
        <end position="274"/>
    </location>
</feature>
<feature type="domain" description="DUF4211" evidence="2">
    <location>
        <begin position="356"/>
        <end position="495"/>
    </location>
</feature>
<reference evidence="3" key="1">
    <citation type="journal article" date="2023" name="Mol. Phylogenet. Evol.">
        <title>Genome-scale phylogeny and comparative genomics of the fungal order Sordariales.</title>
        <authorList>
            <person name="Hensen N."/>
            <person name="Bonometti L."/>
            <person name="Westerberg I."/>
            <person name="Brannstrom I.O."/>
            <person name="Guillou S."/>
            <person name="Cros-Aarteil S."/>
            <person name="Calhoun S."/>
            <person name="Haridas S."/>
            <person name="Kuo A."/>
            <person name="Mondo S."/>
            <person name="Pangilinan J."/>
            <person name="Riley R."/>
            <person name="LaButti K."/>
            <person name="Andreopoulos B."/>
            <person name="Lipzen A."/>
            <person name="Chen C."/>
            <person name="Yan M."/>
            <person name="Daum C."/>
            <person name="Ng V."/>
            <person name="Clum A."/>
            <person name="Steindorff A."/>
            <person name="Ohm R.A."/>
            <person name="Martin F."/>
            <person name="Silar P."/>
            <person name="Natvig D.O."/>
            <person name="Lalanne C."/>
            <person name="Gautier V."/>
            <person name="Ament-Velasquez S.L."/>
            <person name="Kruys A."/>
            <person name="Hutchinson M.I."/>
            <person name="Powell A.J."/>
            <person name="Barry K."/>
            <person name="Miller A.N."/>
            <person name="Grigoriev I.V."/>
            <person name="Debuchy R."/>
            <person name="Gladieux P."/>
            <person name="Hiltunen Thoren M."/>
            <person name="Johannesson H."/>
        </authorList>
    </citation>
    <scope>NUCLEOTIDE SEQUENCE</scope>
    <source>
        <strain evidence="3">SMH4131-1</strain>
    </source>
</reference>
<evidence type="ECO:0000256" key="1">
    <source>
        <dbReference type="SAM" id="MobiDB-lite"/>
    </source>
</evidence>
<feature type="compositionally biased region" description="Low complexity" evidence="1">
    <location>
        <begin position="507"/>
        <end position="522"/>
    </location>
</feature>
<evidence type="ECO:0000313" key="3">
    <source>
        <dbReference type="EMBL" id="KAK3334024.1"/>
    </source>
</evidence>
<evidence type="ECO:0000313" key="4">
    <source>
        <dbReference type="Proteomes" id="UP001286456"/>
    </source>
</evidence>
<feature type="compositionally biased region" description="Low complexity" evidence="1">
    <location>
        <begin position="40"/>
        <end position="61"/>
    </location>
</feature>